<dbReference type="AlphaFoldDB" id="A0A5S9MP97"/>
<proteinExistence type="predicted"/>
<reference evidence="3 4" key="1">
    <citation type="submission" date="2019-11" db="EMBL/GenBank/DDBJ databases">
        <authorList>
            <person name="Holert J."/>
        </authorList>
    </citation>
    <scope>NUCLEOTIDE SEQUENCE [LARGE SCALE GENOMIC DNA]</scope>
    <source>
        <strain evidence="2">BC3_2A</strain>
        <strain evidence="1">SB11_1A</strain>
    </source>
</reference>
<accession>A0A5S9MP97</accession>
<name>A0A5S9MP97_9GAMM</name>
<dbReference type="EMBL" id="CACSIK010000001">
    <property type="protein sequence ID" value="CAA0078809.1"/>
    <property type="molecule type" value="Genomic_DNA"/>
</dbReference>
<dbReference type="Proteomes" id="UP000435877">
    <property type="component" value="Unassembled WGS sequence"/>
</dbReference>
<evidence type="ECO:0000313" key="3">
    <source>
        <dbReference type="Proteomes" id="UP000435877"/>
    </source>
</evidence>
<dbReference type="Proteomes" id="UP000439591">
    <property type="component" value="Unassembled WGS sequence"/>
</dbReference>
<keyword evidence="3" id="KW-1185">Reference proteome</keyword>
<sequence length="35" mass="4353">MDFSVKRFLILRIVRVYPFCVELDLWFEYKKGGHF</sequence>
<organism evidence="1 3">
    <name type="scientific">Zhongshania aliphaticivorans</name>
    <dbReference type="NCBI Taxonomy" id="1470434"/>
    <lineage>
        <taxon>Bacteria</taxon>
        <taxon>Pseudomonadati</taxon>
        <taxon>Pseudomonadota</taxon>
        <taxon>Gammaproteobacteria</taxon>
        <taxon>Cellvibrionales</taxon>
        <taxon>Spongiibacteraceae</taxon>
        <taxon>Zhongshania</taxon>
    </lineage>
</organism>
<evidence type="ECO:0000313" key="4">
    <source>
        <dbReference type="Proteomes" id="UP000439591"/>
    </source>
</evidence>
<evidence type="ECO:0000313" key="2">
    <source>
        <dbReference type="EMBL" id="CAA0086511.1"/>
    </source>
</evidence>
<evidence type="ECO:0000313" key="1">
    <source>
        <dbReference type="EMBL" id="CAA0078809.1"/>
    </source>
</evidence>
<dbReference type="EMBL" id="CACSIM010000001">
    <property type="protein sequence ID" value="CAA0086511.1"/>
    <property type="molecule type" value="Genomic_DNA"/>
</dbReference>
<protein>
    <submittedName>
        <fullName evidence="1">Uncharacterized protein</fullName>
    </submittedName>
</protein>
<gene>
    <name evidence="1" type="ORF">IHBHHGIJ_00035</name>
    <name evidence="2" type="ORF">KFEGEMFD_01114</name>
</gene>